<organism evidence="1 2">
    <name type="scientific">Absidia repens</name>
    <dbReference type="NCBI Taxonomy" id="90262"/>
    <lineage>
        <taxon>Eukaryota</taxon>
        <taxon>Fungi</taxon>
        <taxon>Fungi incertae sedis</taxon>
        <taxon>Mucoromycota</taxon>
        <taxon>Mucoromycotina</taxon>
        <taxon>Mucoromycetes</taxon>
        <taxon>Mucorales</taxon>
        <taxon>Cunninghamellaceae</taxon>
        <taxon>Absidia</taxon>
    </lineage>
</organism>
<dbReference type="AlphaFoldDB" id="A0A1X2IZT2"/>
<accession>A0A1X2IZT2</accession>
<proteinExistence type="predicted"/>
<evidence type="ECO:0000313" key="1">
    <source>
        <dbReference type="EMBL" id="ORZ25099.1"/>
    </source>
</evidence>
<protein>
    <submittedName>
        <fullName evidence="1">Uncharacterized protein</fullName>
    </submittedName>
</protein>
<keyword evidence="2" id="KW-1185">Reference proteome</keyword>
<sequence length="86" mass="9278">MLRKRIMTSALMISCIIQPRAYASLVRNGLQVAKTNLPSSLTTASISPHMIGNITPSNDFSPFLLIFLCRGIFPSHGSATTAALIM</sequence>
<comment type="caution">
    <text evidence="1">The sequence shown here is derived from an EMBL/GenBank/DDBJ whole genome shotgun (WGS) entry which is preliminary data.</text>
</comment>
<reference evidence="1 2" key="1">
    <citation type="submission" date="2016-07" db="EMBL/GenBank/DDBJ databases">
        <title>Pervasive Adenine N6-methylation of Active Genes in Fungi.</title>
        <authorList>
            <consortium name="DOE Joint Genome Institute"/>
            <person name="Mondo S.J."/>
            <person name="Dannebaum R.O."/>
            <person name="Kuo R.C."/>
            <person name="Labutti K."/>
            <person name="Haridas S."/>
            <person name="Kuo A."/>
            <person name="Salamov A."/>
            <person name="Ahrendt S.R."/>
            <person name="Lipzen A."/>
            <person name="Sullivan W."/>
            <person name="Andreopoulos W.B."/>
            <person name="Clum A."/>
            <person name="Lindquist E."/>
            <person name="Daum C."/>
            <person name="Ramamoorthy G.K."/>
            <person name="Gryganskyi A."/>
            <person name="Culley D."/>
            <person name="Magnuson J.K."/>
            <person name="James T.Y."/>
            <person name="O'Malley M.A."/>
            <person name="Stajich J.E."/>
            <person name="Spatafora J.W."/>
            <person name="Visel A."/>
            <person name="Grigoriev I.V."/>
        </authorList>
    </citation>
    <scope>NUCLEOTIDE SEQUENCE [LARGE SCALE GENOMIC DNA]</scope>
    <source>
        <strain evidence="1 2">NRRL 1336</strain>
    </source>
</reference>
<evidence type="ECO:0000313" key="2">
    <source>
        <dbReference type="Proteomes" id="UP000193560"/>
    </source>
</evidence>
<name>A0A1X2IZT2_9FUNG</name>
<dbReference type="Proteomes" id="UP000193560">
    <property type="component" value="Unassembled WGS sequence"/>
</dbReference>
<dbReference type="EMBL" id="MCGE01000001">
    <property type="protein sequence ID" value="ORZ25099.1"/>
    <property type="molecule type" value="Genomic_DNA"/>
</dbReference>
<gene>
    <name evidence="1" type="ORF">BCR42DRAFT_399377</name>
</gene>